<dbReference type="InterPro" id="IPR039102">
    <property type="entry name" value="FAM13"/>
</dbReference>
<organism evidence="4 5">
    <name type="scientific">Paragonimus heterotremus</name>
    <dbReference type="NCBI Taxonomy" id="100268"/>
    <lineage>
        <taxon>Eukaryota</taxon>
        <taxon>Metazoa</taxon>
        <taxon>Spiralia</taxon>
        <taxon>Lophotrochozoa</taxon>
        <taxon>Platyhelminthes</taxon>
        <taxon>Trematoda</taxon>
        <taxon>Digenea</taxon>
        <taxon>Plagiorchiida</taxon>
        <taxon>Troglotremata</taxon>
        <taxon>Troglotrematidae</taxon>
        <taxon>Paragonimus</taxon>
    </lineage>
</organism>
<evidence type="ECO:0000313" key="5">
    <source>
        <dbReference type="Proteomes" id="UP000748531"/>
    </source>
</evidence>
<feature type="compositionally biased region" description="Low complexity" evidence="2">
    <location>
        <begin position="770"/>
        <end position="784"/>
    </location>
</feature>
<dbReference type="PANTHER" id="PTHR15904">
    <property type="entry name" value="FAM13"/>
    <property type="match status" value="1"/>
</dbReference>
<feature type="compositionally biased region" description="Polar residues" evidence="2">
    <location>
        <begin position="895"/>
        <end position="904"/>
    </location>
</feature>
<accession>A0A8J4SPD4</accession>
<evidence type="ECO:0000259" key="3">
    <source>
        <dbReference type="Pfam" id="PF26116"/>
    </source>
</evidence>
<feature type="compositionally biased region" description="Polar residues" evidence="2">
    <location>
        <begin position="794"/>
        <end position="805"/>
    </location>
</feature>
<feature type="domain" description="FAM13A-like" evidence="3">
    <location>
        <begin position="835"/>
        <end position="897"/>
    </location>
</feature>
<reference evidence="4" key="1">
    <citation type="submission" date="2019-05" db="EMBL/GenBank/DDBJ databases">
        <title>Annotation for the trematode Paragonimus heterotremus.</title>
        <authorList>
            <person name="Choi Y.-J."/>
        </authorList>
    </citation>
    <scope>NUCLEOTIDE SEQUENCE</scope>
    <source>
        <strain evidence="4">LC</strain>
    </source>
</reference>
<comment type="caution">
    <text evidence="4">The sequence shown here is derived from an EMBL/GenBank/DDBJ whole genome shotgun (WGS) entry which is preliminary data.</text>
</comment>
<comment type="similarity">
    <text evidence="1">Belongs to the FAM13 family.</text>
</comment>
<name>A0A8J4SPD4_9TREM</name>
<dbReference type="Proteomes" id="UP000748531">
    <property type="component" value="Unassembled WGS sequence"/>
</dbReference>
<dbReference type="InterPro" id="IPR059029">
    <property type="entry name" value="FAM13A_dom"/>
</dbReference>
<proteinExistence type="inferred from homology"/>
<evidence type="ECO:0000313" key="4">
    <source>
        <dbReference type="EMBL" id="KAF5401057.1"/>
    </source>
</evidence>
<evidence type="ECO:0000256" key="1">
    <source>
        <dbReference type="ARBA" id="ARBA00007549"/>
    </source>
</evidence>
<gene>
    <name evidence="4" type="ORF">PHET_05863</name>
</gene>
<feature type="region of interest" description="Disordered" evidence="2">
    <location>
        <begin position="768"/>
        <end position="805"/>
    </location>
</feature>
<dbReference type="Pfam" id="PF26116">
    <property type="entry name" value="FAM13A"/>
    <property type="match status" value="1"/>
</dbReference>
<feature type="compositionally biased region" description="Polar residues" evidence="2">
    <location>
        <begin position="568"/>
        <end position="582"/>
    </location>
</feature>
<feature type="region of interest" description="Disordered" evidence="2">
    <location>
        <begin position="557"/>
        <end position="582"/>
    </location>
</feature>
<dbReference type="EMBL" id="LUCH01002733">
    <property type="protein sequence ID" value="KAF5401057.1"/>
    <property type="molecule type" value="Genomic_DNA"/>
</dbReference>
<keyword evidence="5" id="KW-1185">Reference proteome</keyword>
<feature type="region of interest" description="Disordered" evidence="2">
    <location>
        <begin position="479"/>
        <end position="504"/>
    </location>
</feature>
<sequence>MTLLIKHHTEVFQRFPMEPLVPQERPAACAAKSWLRQCNSFSDDDASFYTLPSAQHHTDSASKTFFSTLFTEGRSEKCNSERYELLPDIESALFALPGYQTLSSGFLTNSTRDLSDEQIADVALHWRCGRSMDYWTSAYFCEKPSFESSTPTVPLLKPQADSLPVLEVDNGRISVSGVDPLPAVRVLIQEADTCGSPTDVEPDNNTFQTIPRTSISERHQHLLASDTCVVSNKNSEWRWSFHDDSRNRLSPDYSVVSQSCPPLNSLSASFKQPTTSQEVSLDKSKDIHRTNCQSPISGRSVSHFGVQQTKNPLHTNCVGWMKHADAAILPTMPVVTKSCPPSRSFPEALWLDFHSDRHHCILRRHSVPPSAKCCRTLVFRQPPSSRLVNVPSDICAPRIVQPMVTKLSDLAGGTFQRRRISCCIPNEFSESKPDQNLRAFSFTSLMELWTDLTKDSVTRTRYRHSSCCLQEFSTCTVHSTSKKSEPSNESIITKRPTSDVHDLPGTVPPFNLETSLPYDWKADISSKRSAPLEMTINHTQAPPWVISSAHSSIKSRESVDAGSPSFAHKSQNLSPHPLDQNGSASKARVSCLDCPSDTHCSQLLSFYELLTAVLDEQRRSCCRPESLSLMTTDQIQQEKIDLQKGLLYFERLYGRPKDPVSRRIMKPLYERYRLVKRLLRRLPRGLESTEYVRNAMELENPYTEASACPTNSTTQTMLNASTCASRIPLVSKPHLFRTWISPDDPRAVDGLILPVKQNHESFVGSNLPVSHASASNHSKSATSSVYTVRHSDPRPNSQSLQNTQTEVRPKFEWKRNHTDHNRYTFTPVQSERVWNVRSQLLARKRVLQRELREFENNVRITTGHSPRKADRKHMREKYLEYRWLNKQLEELHPCLQQQSSSGSDTHGERPSSPPL</sequence>
<dbReference type="PANTHER" id="PTHR15904:SF17">
    <property type="entry name" value="RHO-GAP DOMAIN-CONTAINING PROTEIN"/>
    <property type="match status" value="1"/>
</dbReference>
<protein>
    <recommendedName>
        <fullName evidence="3">FAM13A-like domain-containing protein</fullName>
    </recommendedName>
</protein>
<feature type="region of interest" description="Disordered" evidence="2">
    <location>
        <begin position="892"/>
        <end position="915"/>
    </location>
</feature>
<evidence type="ECO:0000256" key="2">
    <source>
        <dbReference type="SAM" id="MobiDB-lite"/>
    </source>
</evidence>
<dbReference type="OrthoDB" id="185175at2759"/>
<dbReference type="AlphaFoldDB" id="A0A8J4SPD4"/>